<protein>
    <submittedName>
        <fullName evidence="1">Uncharacterized protein</fullName>
    </submittedName>
</protein>
<evidence type="ECO:0000313" key="2">
    <source>
        <dbReference type="Proteomes" id="UP000811609"/>
    </source>
</evidence>
<dbReference type="PANTHER" id="PTHR33592:SF3">
    <property type="entry name" value="TRANSMEMBRANE PROTEIN"/>
    <property type="match status" value="1"/>
</dbReference>
<dbReference type="PANTHER" id="PTHR33592">
    <property type="entry name" value="TRANSMEMBRANE PROTEIN"/>
    <property type="match status" value="1"/>
</dbReference>
<keyword evidence="2" id="KW-1185">Reference proteome</keyword>
<sequence>LSLTIDLTPNSNPISFRKLGATRSLREEGMDKEELLLVESLRRIVPPSGLNPCTYIPGRGSGRCTLNGMNIAGNVLHAPRPAFPGSLIAYSSIPSDNGSQDQIS</sequence>
<dbReference type="Proteomes" id="UP000811609">
    <property type="component" value="Chromosome 3"/>
</dbReference>
<name>A0A8T1R5K2_CARIL</name>
<dbReference type="AlphaFoldDB" id="A0A8T1R5K2"/>
<feature type="non-terminal residue" evidence="1">
    <location>
        <position position="1"/>
    </location>
</feature>
<proteinExistence type="predicted"/>
<accession>A0A8T1R5K2</accession>
<dbReference type="EMBL" id="CM031811">
    <property type="protein sequence ID" value="KAG6662690.1"/>
    <property type="molecule type" value="Genomic_DNA"/>
</dbReference>
<comment type="caution">
    <text evidence="1">The sequence shown here is derived from an EMBL/GenBank/DDBJ whole genome shotgun (WGS) entry which is preliminary data.</text>
</comment>
<evidence type="ECO:0000313" key="1">
    <source>
        <dbReference type="EMBL" id="KAG6662690.1"/>
    </source>
</evidence>
<reference evidence="1" key="1">
    <citation type="submission" date="2020-12" db="EMBL/GenBank/DDBJ databases">
        <title>WGS assembly of Carya illinoinensis cv. Pawnee.</title>
        <authorList>
            <person name="Platts A."/>
            <person name="Shu S."/>
            <person name="Wright S."/>
            <person name="Barry K."/>
            <person name="Edger P."/>
            <person name="Pires J.C."/>
            <person name="Schmutz J."/>
        </authorList>
    </citation>
    <scope>NUCLEOTIDE SEQUENCE</scope>
    <source>
        <tissue evidence="1">Leaf</tissue>
    </source>
</reference>
<organism evidence="1 2">
    <name type="scientific">Carya illinoinensis</name>
    <name type="common">Pecan</name>
    <dbReference type="NCBI Taxonomy" id="32201"/>
    <lineage>
        <taxon>Eukaryota</taxon>
        <taxon>Viridiplantae</taxon>
        <taxon>Streptophyta</taxon>
        <taxon>Embryophyta</taxon>
        <taxon>Tracheophyta</taxon>
        <taxon>Spermatophyta</taxon>
        <taxon>Magnoliopsida</taxon>
        <taxon>eudicotyledons</taxon>
        <taxon>Gunneridae</taxon>
        <taxon>Pentapetalae</taxon>
        <taxon>rosids</taxon>
        <taxon>fabids</taxon>
        <taxon>Fagales</taxon>
        <taxon>Juglandaceae</taxon>
        <taxon>Carya</taxon>
    </lineage>
</organism>
<gene>
    <name evidence="1" type="ORF">CIPAW_03G260800</name>
</gene>